<dbReference type="EMBL" id="RKHO01000001">
    <property type="protein sequence ID" value="ROR90495.1"/>
    <property type="molecule type" value="Genomic_DNA"/>
</dbReference>
<name>A0A3N2CSK7_9ACTN</name>
<reference evidence="1 2" key="1">
    <citation type="submission" date="2018-11" db="EMBL/GenBank/DDBJ databases">
        <title>Sequencing the genomes of 1000 actinobacteria strains.</title>
        <authorList>
            <person name="Klenk H.-P."/>
        </authorList>
    </citation>
    <scope>NUCLEOTIDE SEQUENCE [LARGE SCALE GENOMIC DNA]</scope>
    <source>
        <strain evidence="1 2">DSM 12652</strain>
    </source>
</reference>
<dbReference type="RefSeq" id="WP_123389637.1">
    <property type="nucleotide sequence ID" value="NZ_RKHO01000001.1"/>
</dbReference>
<proteinExistence type="predicted"/>
<dbReference type="Proteomes" id="UP000281738">
    <property type="component" value="Unassembled WGS sequence"/>
</dbReference>
<gene>
    <name evidence="1" type="ORF">EDD33_1335</name>
</gene>
<comment type="caution">
    <text evidence="1">The sequence shown here is derived from an EMBL/GenBank/DDBJ whole genome shotgun (WGS) entry which is preliminary data.</text>
</comment>
<evidence type="ECO:0000313" key="2">
    <source>
        <dbReference type="Proteomes" id="UP000281738"/>
    </source>
</evidence>
<evidence type="ECO:0000313" key="1">
    <source>
        <dbReference type="EMBL" id="ROR90495.1"/>
    </source>
</evidence>
<sequence length="133" mass="14628">MIDQPRTGIGELPFASMGDLGLDKKRVTQCALSRICGVCALSLDRPVAFVGSGEELERNAFHFPPTHRACAEHALEHWAPSWSASLGHPTQPESWVMVTTSGFEFVRQNADAEDRRPVFSPNSILEQHSQTVA</sequence>
<dbReference type="AlphaFoldDB" id="A0A3N2CSK7"/>
<keyword evidence="2" id="KW-1185">Reference proteome</keyword>
<protein>
    <submittedName>
        <fullName evidence="1">Uncharacterized protein</fullName>
    </submittedName>
</protein>
<dbReference type="OrthoDB" id="3786665at2"/>
<organism evidence="1 2">
    <name type="scientific">Nocardioides aurantiacus</name>
    <dbReference type="NCBI Taxonomy" id="86796"/>
    <lineage>
        <taxon>Bacteria</taxon>
        <taxon>Bacillati</taxon>
        <taxon>Actinomycetota</taxon>
        <taxon>Actinomycetes</taxon>
        <taxon>Propionibacteriales</taxon>
        <taxon>Nocardioidaceae</taxon>
        <taxon>Nocardioides</taxon>
    </lineage>
</organism>
<accession>A0A3N2CSK7</accession>